<keyword evidence="3" id="KW-1185">Reference proteome</keyword>
<dbReference type="AlphaFoldDB" id="A0A9X2JG16"/>
<dbReference type="RefSeq" id="WP_252851147.1">
    <property type="nucleotide sequence ID" value="NZ_JAMXLR010000016.1"/>
</dbReference>
<evidence type="ECO:0000256" key="1">
    <source>
        <dbReference type="SAM" id="SignalP"/>
    </source>
</evidence>
<feature type="signal peptide" evidence="1">
    <location>
        <begin position="1"/>
        <end position="21"/>
    </location>
</feature>
<proteinExistence type="predicted"/>
<dbReference type="EMBL" id="JAMXLR010000016">
    <property type="protein sequence ID" value="MCO6043048.1"/>
    <property type="molecule type" value="Genomic_DNA"/>
</dbReference>
<accession>A0A9X2JG16</accession>
<organism evidence="2 3">
    <name type="scientific">Aeoliella straminimaris</name>
    <dbReference type="NCBI Taxonomy" id="2954799"/>
    <lineage>
        <taxon>Bacteria</taxon>
        <taxon>Pseudomonadati</taxon>
        <taxon>Planctomycetota</taxon>
        <taxon>Planctomycetia</taxon>
        <taxon>Pirellulales</taxon>
        <taxon>Lacipirellulaceae</taxon>
        <taxon>Aeoliella</taxon>
    </lineage>
</organism>
<feature type="chain" id="PRO_5040836823" description="YXWGXW repeat-containing protein" evidence="1">
    <location>
        <begin position="22"/>
        <end position="93"/>
    </location>
</feature>
<keyword evidence="1" id="KW-0732">Signal</keyword>
<evidence type="ECO:0000313" key="3">
    <source>
        <dbReference type="Proteomes" id="UP001155241"/>
    </source>
</evidence>
<gene>
    <name evidence="2" type="ORF">NG895_03940</name>
</gene>
<comment type="caution">
    <text evidence="2">The sequence shown here is derived from an EMBL/GenBank/DDBJ whole genome shotgun (WGS) entry which is preliminary data.</text>
</comment>
<name>A0A9X2JG16_9BACT</name>
<dbReference type="Proteomes" id="UP001155241">
    <property type="component" value="Unassembled WGS sequence"/>
</dbReference>
<sequence>MNTLRSSKALAVFGVLAVALAVTLVAAPSADAGCHGYRYHHATYRVPIVKHYVAPVKVVTPVYTPTYVAPTWYTPTYIAPNYVAPTFNYGYGW</sequence>
<evidence type="ECO:0000313" key="2">
    <source>
        <dbReference type="EMBL" id="MCO6043048.1"/>
    </source>
</evidence>
<reference evidence="2" key="1">
    <citation type="submission" date="2022-06" db="EMBL/GenBank/DDBJ databases">
        <title>Aeoliella straminimaris, a novel planctomycete from sediments.</title>
        <authorList>
            <person name="Vitorino I.R."/>
            <person name="Lage O.M."/>
        </authorList>
    </citation>
    <scope>NUCLEOTIDE SEQUENCE</scope>
    <source>
        <strain evidence="2">ICT_H6.2</strain>
    </source>
</reference>
<protein>
    <recommendedName>
        <fullName evidence="4">YXWGXW repeat-containing protein</fullName>
    </recommendedName>
</protein>
<evidence type="ECO:0008006" key="4">
    <source>
        <dbReference type="Google" id="ProtNLM"/>
    </source>
</evidence>